<evidence type="ECO:0000256" key="1">
    <source>
        <dbReference type="SAM" id="Coils"/>
    </source>
</evidence>
<feature type="coiled-coil region" evidence="1">
    <location>
        <begin position="265"/>
        <end position="335"/>
    </location>
</feature>
<comment type="caution">
    <text evidence="3">The sequence shown here is derived from an EMBL/GenBank/DDBJ whole genome shotgun (WGS) entry which is preliminary data.</text>
</comment>
<proteinExistence type="predicted"/>
<name>A0AAV5WHB4_9BILA</name>
<sequence length="341" mass="38813">LILQEDSEKEQGGILDGMEMTVHDNGEVKKEKEEEEKEKEKEEVKEKEEEEEVMVKKEEKSIRMDDSMVDSAPPSGNNTTFSVSFSTESRLDETRLSDRSMTNGTGISGDMMLANIGWMGAEEGGAIEEIDQLIGMHAQKMAEETRQAIEKSEGTVEKHLRSIAEEHGSLLATSISTLNPSKVAELQQLFDWAKREAQRELWEKRRETADGLVREMEKRMERDGRELEVAKDDLIMMNGLKQLGEDVSRLSAEVELGRGLSRSSIDELIGAAKRKEEEKEILRKEVNRMEMDRVTQSTMALTAMMERCAAVDRSIKEKMEERERTKKEMRAYLAQLTSNLS</sequence>
<reference evidence="3" key="1">
    <citation type="submission" date="2023-10" db="EMBL/GenBank/DDBJ databases">
        <title>Genome assembly of Pristionchus species.</title>
        <authorList>
            <person name="Yoshida K."/>
            <person name="Sommer R.J."/>
        </authorList>
    </citation>
    <scope>NUCLEOTIDE SEQUENCE</scope>
    <source>
        <strain evidence="3">RS5133</strain>
    </source>
</reference>
<keyword evidence="4" id="KW-1185">Reference proteome</keyword>
<accession>A0AAV5WHB4</accession>
<gene>
    <name evidence="3" type="ORF">PFISCL1PPCAC_22963</name>
</gene>
<feature type="non-terminal residue" evidence="3">
    <location>
        <position position="1"/>
    </location>
</feature>
<dbReference type="AlphaFoldDB" id="A0AAV5WHB4"/>
<evidence type="ECO:0000256" key="2">
    <source>
        <dbReference type="SAM" id="MobiDB-lite"/>
    </source>
</evidence>
<feature type="compositionally biased region" description="Basic and acidic residues" evidence="2">
    <location>
        <begin position="21"/>
        <end position="66"/>
    </location>
</feature>
<evidence type="ECO:0000313" key="4">
    <source>
        <dbReference type="Proteomes" id="UP001432322"/>
    </source>
</evidence>
<keyword evidence="1" id="KW-0175">Coiled coil</keyword>
<dbReference type="EMBL" id="BTSY01000006">
    <property type="protein sequence ID" value="GMT31666.1"/>
    <property type="molecule type" value="Genomic_DNA"/>
</dbReference>
<dbReference type="Proteomes" id="UP001432322">
    <property type="component" value="Unassembled WGS sequence"/>
</dbReference>
<protein>
    <submittedName>
        <fullName evidence="3">Uncharacterized protein</fullName>
    </submittedName>
</protein>
<organism evidence="3 4">
    <name type="scientific">Pristionchus fissidentatus</name>
    <dbReference type="NCBI Taxonomy" id="1538716"/>
    <lineage>
        <taxon>Eukaryota</taxon>
        <taxon>Metazoa</taxon>
        <taxon>Ecdysozoa</taxon>
        <taxon>Nematoda</taxon>
        <taxon>Chromadorea</taxon>
        <taxon>Rhabditida</taxon>
        <taxon>Rhabditina</taxon>
        <taxon>Diplogasteromorpha</taxon>
        <taxon>Diplogasteroidea</taxon>
        <taxon>Neodiplogasteridae</taxon>
        <taxon>Pristionchus</taxon>
    </lineage>
</organism>
<feature type="compositionally biased region" description="Polar residues" evidence="2">
    <location>
        <begin position="74"/>
        <end position="86"/>
    </location>
</feature>
<evidence type="ECO:0000313" key="3">
    <source>
        <dbReference type="EMBL" id="GMT31666.1"/>
    </source>
</evidence>
<feature type="region of interest" description="Disordered" evidence="2">
    <location>
        <begin position="1"/>
        <end position="86"/>
    </location>
</feature>